<organism evidence="1 2">
    <name type="scientific">Kibdelosporangium banguiense</name>
    <dbReference type="NCBI Taxonomy" id="1365924"/>
    <lineage>
        <taxon>Bacteria</taxon>
        <taxon>Bacillati</taxon>
        <taxon>Actinomycetota</taxon>
        <taxon>Actinomycetes</taxon>
        <taxon>Pseudonocardiales</taxon>
        <taxon>Pseudonocardiaceae</taxon>
        <taxon>Kibdelosporangium</taxon>
    </lineage>
</organism>
<keyword evidence="2" id="KW-1185">Reference proteome</keyword>
<sequence>MKSTLFTHYARAQLTGTGYRYELAFPHPGGIPADVRYRVRNRDLATVKATYHGGWGNGVKEHVAKSGDLVLDSYRYPAAVAIPGKQTEYYSAGV</sequence>
<dbReference type="RefSeq" id="WP_209635441.1">
    <property type="nucleotide sequence ID" value="NZ_JAGINW010000001.1"/>
</dbReference>
<evidence type="ECO:0000313" key="1">
    <source>
        <dbReference type="EMBL" id="MBP2320902.1"/>
    </source>
</evidence>
<evidence type="ECO:0000313" key="2">
    <source>
        <dbReference type="Proteomes" id="UP001519332"/>
    </source>
</evidence>
<comment type="caution">
    <text evidence="1">The sequence shown here is derived from an EMBL/GenBank/DDBJ whole genome shotgun (WGS) entry which is preliminary data.</text>
</comment>
<name>A0ABS4T915_9PSEU</name>
<reference evidence="1 2" key="1">
    <citation type="submission" date="2021-03" db="EMBL/GenBank/DDBJ databases">
        <title>Sequencing the genomes of 1000 actinobacteria strains.</title>
        <authorList>
            <person name="Klenk H.-P."/>
        </authorList>
    </citation>
    <scope>NUCLEOTIDE SEQUENCE [LARGE SCALE GENOMIC DNA]</scope>
    <source>
        <strain evidence="1 2">DSM 46670</strain>
    </source>
</reference>
<gene>
    <name evidence="1" type="ORF">JOF56_001287</name>
</gene>
<proteinExistence type="predicted"/>
<protein>
    <submittedName>
        <fullName evidence="1">Uncharacterized protein</fullName>
    </submittedName>
</protein>
<dbReference type="Proteomes" id="UP001519332">
    <property type="component" value="Unassembled WGS sequence"/>
</dbReference>
<dbReference type="EMBL" id="JAGINW010000001">
    <property type="protein sequence ID" value="MBP2320902.1"/>
    <property type="molecule type" value="Genomic_DNA"/>
</dbReference>
<accession>A0ABS4T915</accession>